<dbReference type="AlphaFoldDB" id="A0A3F3III9"/>
<organism evidence="1">
    <name type="scientific">Salmonella enterica</name>
    <name type="common">Salmonella choleraesuis</name>
    <dbReference type="NCBI Taxonomy" id="28901"/>
    <lineage>
        <taxon>Bacteria</taxon>
        <taxon>Pseudomonadati</taxon>
        <taxon>Pseudomonadota</taxon>
        <taxon>Gammaproteobacteria</taxon>
        <taxon>Enterobacterales</taxon>
        <taxon>Enterobacteriaceae</taxon>
        <taxon>Salmonella</taxon>
    </lineage>
</organism>
<dbReference type="EMBL" id="MJEL01000002">
    <property type="protein sequence ID" value="OEH99498.1"/>
    <property type="molecule type" value="Genomic_DNA"/>
</dbReference>
<accession>A0A3F3III9</accession>
<reference evidence="1" key="1">
    <citation type="submission" date="2016-09" db="EMBL/GenBank/DDBJ databases">
        <title>Whole Genome Sequencing of Salmonella enterica subsp. enterica serovar Nottingham.</title>
        <authorList>
            <person name="Zheng J."/>
            <person name="Wang H."/>
        </authorList>
    </citation>
    <scope>NUCLEOTIDE SEQUENCE [LARGE SCALE GENOMIC DNA]</scope>
    <source>
        <strain evidence="1">CFSAN055411</strain>
    </source>
</reference>
<sequence>MPAGIAINIVSNTPVMVGAIIRRGEAGRSEDMVARGKLSGNVFSSAINISVRTIVGRTLRRKLPVLTTSYLKLMVALMMIPIWNRYAGNAIGPRQPERD</sequence>
<evidence type="ECO:0000313" key="1">
    <source>
        <dbReference type="EMBL" id="OEH99498.1"/>
    </source>
</evidence>
<protein>
    <submittedName>
        <fullName evidence="1">Uncharacterized protein</fullName>
    </submittedName>
</protein>
<dbReference type="Proteomes" id="UP000852880">
    <property type="component" value="Unassembled WGS sequence"/>
</dbReference>
<name>A0A3F3III9_SALER</name>
<proteinExistence type="predicted"/>
<gene>
    <name evidence="1" type="ORF">BH006_13055</name>
</gene>
<comment type="caution">
    <text evidence="1">The sequence shown here is derived from an EMBL/GenBank/DDBJ whole genome shotgun (WGS) entry which is preliminary data.</text>
</comment>